<protein>
    <submittedName>
        <fullName evidence="1">Uncharacterized protein</fullName>
    </submittedName>
</protein>
<dbReference type="Proteomes" id="UP000326759">
    <property type="component" value="Unassembled WGS sequence"/>
</dbReference>
<evidence type="ECO:0000313" key="1">
    <source>
        <dbReference type="EMBL" id="KAB7498655.1"/>
    </source>
</evidence>
<sequence>MHRKMITYNLDILWETFRCRRVYFHVVGEGVVNVSDRRHQAVEDKENYIDFRMRLLGEPDPRYPPAEGSEAPSGM</sequence>
<gene>
    <name evidence="1" type="ORF">Anas_00535</name>
</gene>
<reference evidence="1 2" key="1">
    <citation type="journal article" date="2019" name="PLoS Biol.">
        <title>Sex chromosomes control vertical transmission of feminizing Wolbachia symbionts in an isopod.</title>
        <authorList>
            <person name="Becking T."/>
            <person name="Chebbi M.A."/>
            <person name="Giraud I."/>
            <person name="Moumen B."/>
            <person name="Laverre T."/>
            <person name="Caubet Y."/>
            <person name="Peccoud J."/>
            <person name="Gilbert C."/>
            <person name="Cordaux R."/>
        </authorList>
    </citation>
    <scope>NUCLEOTIDE SEQUENCE [LARGE SCALE GENOMIC DNA]</scope>
    <source>
        <strain evidence="1">ANa2</strain>
        <tissue evidence="1">Whole body excluding digestive tract and cuticle</tissue>
    </source>
</reference>
<dbReference type="EMBL" id="SEYY01019115">
    <property type="protein sequence ID" value="KAB7498655.1"/>
    <property type="molecule type" value="Genomic_DNA"/>
</dbReference>
<accession>A0A5N5SXK6</accession>
<proteinExistence type="predicted"/>
<name>A0A5N5SXK6_9CRUS</name>
<keyword evidence="2" id="KW-1185">Reference proteome</keyword>
<dbReference type="OrthoDB" id="2333384at2759"/>
<evidence type="ECO:0000313" key="2">
    <source>
        <dbReference type="Proteomes" id="UP000326759"/>
    </source>
</evidence>
<comment type="caution">
    <text evidence="1">The sequence shown here is derived from an EMBL/GenBank/DDBJ whole genome shotgun (WGS) entry which is preliminary data.</text>
</comment>
<organism evidence="1 2">
    <name type="scientific">Armadillidium nasatum</name>
    <dbReference type="NCBI Taxonomy" id="96803"/>
    <lineage>
        <taxon>Eukaryota</taxon>
        <taxon>Metazoa</taxon>
        <taxon>Ecdysozoa</taxon>
        <taxon>Arthropoda</taxon>
        <taxon>Crustacea</taxon>
        <taxon>Multicrustacea</taxon>
        <taxon>Malacostraca</taxon>
        <taxon>Eumalacostraca</taxon>
        <taxon>Peracarida</taxon>
        <taxon>Isopoda</taxon>
        <taxon>Oniscidea</taxon>
        <taxon>Crinocheta</taxon>
        <taxon>Armadillidiidae</taxon>
        <taxon>Armadillidium</taxon>
    </lineage>
</organism>
<dbReference type="AlphaFoldDB" id="A0A5N5SXK6"/>